<dbReference type="NCBIfam" id="TIGR00055">
    <property type="entry name" value="uppS"/>
    <property type="match status" value="1"/>
</dbReference>
<keyword evidence="2" id="KW-0460">Magnesium</keyword>
<evidence type="ECO:0000256" key="1">
    <source>
        <dbReference type="ARBA" id="ARBA00022679"/>
    </source>
</evidence>
<keyword evidence="2" id="KW-0479">Metal-binding</keyword>
<feature type="binding site" evidence="2">
    <location>
        <position position="185"/>
    </location>
    <ligand>
        <name>substrate</name>
    </ligand>
</feature>
<feature type="binding site" evidence="2">
    <location>
        <position position="31"/>
    </location>
    <ligand>
        <name>substrate</name>
    </ligand>
</feature>
<dbReference type="GeneID" id="42857599"/>
<dbReference type="GO" id="GO:0045547">
    <property type="term" value="F:ditrans,polycis-polyprenyl diphosphate synthase [(2E,6E)-farnesyl diphosphate specific] activity"/>
    <property type="evidence" value="ECO:0007669"/>
    <property type="project" value="TreeGrafter"/>
</dbReference>
<dbReference type="CDD" id="cd00475">
    <property type="entry name" value="Cis_IPPS"/>
    <property type="match status" value="1"/>
</dbReference>
<evidence type="ECO:0000313" key="3">
    <source>
        <dbReference type="EMBL" id="KJF39231.1"/>
    </source>
</evidence>
<feature type="binding site" evidence="2">
    <location>
        <position position="23"/>
    </location>
    <ligand>
        <name>substrate</name>
    </ligand>
</feature>
<feature type="active site" evidence="2">
    <location>
        <position position="18"/>
    </location>
</feature>
<dbReference type="HAMAP" id="MF_01139">
    <property type="entry name" value="ISPT"/>
    <property type="match status" value="1"/>
</dbReference>
<keyword evidence="5" id="KW-1185">Reference proteome</keyword>
<dbReference type="EMBL" id="JXXK01000021">
    <property type="protein sequence ID" value="KJF39231.1"/>
    <property type="molecule type" value="Genomic_DNA"/>
</dbReference>
<name>A0A0D8IY90_9FIRM</name>
<dbReference type="PANTHER" id="PTHR10291:SF0">
    <property type="entry name" value="DEHYDRODOLICHYL DIPHOSPHATE SYNTHASE 2"/>
    <property type="match status" value="1"/>
</dbReference>
<dbReference type="RefSeq" id="WP_050005911.1">
    <property type="nucleotide sequence ID" value="NZ_CAQJQL010000037.1"/>
</dbReference>
<dbReference type="AlphaFoldDB" id="A0A0D8IY90"/>
<organism evidence="3 5">
    <name type="scientific">Ruthenibacterium lactatiformans</name>
    <dbReference type="NCBI Taxonomy" id="1550024"/>
    <lineage>
        <taxon>Bacteria</taxon>
        <taxon>Bacillati</taxon>
        <taxon>Bacillota</taxon>
        <taxon>Clostridia</taxon>
        <taxon>Eubacteriales</taxon>
        <taxon>Oscillospiraceae</taxon>
        <taxon>Ruthenibacterium</taxon>
    </lineage>
</organism>
<evidence type="ECO:0000313" key="4">
    <source>
        <dbReference type="EMBL" id="MTS28851.1"/>
    </source>
</evidence>
<protein>
    <recommendedName>
        <fullName evidence="2">Isoprenyl transferase</fullName>
        <ecNumber evidence="2">2.5.1.-</ecNumber>
    </recommendedName>
</protein>
<evidence type="ECO:0000313" key="6">
    <source>
        <dbReference type="Proteomes" id="UP000472755"/>
    </source>
</evidence>
<dbReference type="InterPro" id="IPR001441">
    <property type="entry name" value="UPP_synth-like"/>
</dbReference>
<feature type="binding site" evidence="2">
    <location>
        <begin position="19"/>
        <end position="22"/>
    </location>
    <ligand>
        <name>substrate</name>
    </ligand>
</feature>
<dbReference type="PATRIC" id="fig|1550024.3.peg.3102"/>
<feature type="binding site" evidence="2">
    <location>
        <position position="69"/>
    </location>
    <ligand>
        <name>substrate</name>
    </ligand>
</feature>
<dbReference type="PANTHER" id="PTHR10291">
    <property type="entry name" value="DEHYDRODOLICHYL DIPHOSPHATE SYNTHASE FAMILY MEMBER"/>
    <property type="match status" value="1"/>
</dbReference>
<gene>
    <name evidence="4" type="primary">uppS</name>
    <name evidence="4" type="ORF">GMD59_16405</name>
    <name evidence="3" type="ORF">TQ39_13590</name>
</gene>
<feature type="binding site" evidence="2">
    <location>
        <position position="18"/>
    </location>
    <ligand>
        <name>Mg(2+)</name>
        <dbReference type="ChEBI" id="CHEBI:18420"/>
    </ligand>
</feature>
<dbReference type="InterPro" id="IPR036424">
    <property type="entry name" value="UPP_synth-like_sf"/>
</dbReference>
<comment type="function">
    <text evidence="2">Catalyzes the condensation of isopentenyl diphosphate (IPP) with allylic pyrophosphates generating different type of terpenoids.</text>
</comment>
<proteinExistence type="inferred from homology"/>
<dbReference type="Proteomes" id="UP000032483">
    <property type="component" value="Unassembled WGS sequence"/>
</dbReference>
<dbReference type="GO" id="GO:0016094">
    <property type="term" value="P:polyprenol biosynthetic process"/>
    <property type="evidence" value="ECO:0007669"/>
    <property type="project" value="TreeGrafter"/>
</dbReference>
<feature type="active site" description="Proton acceptor" evidence="2">
    <location>
        <position position="66"/>
    </location>
</feature>
<comment type="cofactor">
    <cofactor evidence="2">
        <name>Mg(2+)</name>
        <dbReference type="ChEBI" id="CHEBI:18420"/>
    </cofactor>
    <text evidence="2">Binds 2 magnesium ions per subunit.</text>
</comment>
<reference evidence="3" key="1">
    <citation type="submission" date="2015-02" db="EMBL/GenBank/DDBJ databases">
        <title>A novel member of the family Ruminococcaceae isolated from human feces.</title>
        <authorList>
            <person name="Shkoporov A.N."/>
            <person name="Chaplin A.V."/>
            <person name="Motuzova O.V."/>
            <person name="Kafarskaia L.I."/>
            <person name="Khokhlova E.V."/>
            <person name="Efimov B.A."/>
        </authorList>
    </citation>
    <scope>NUCLEOTIDE SEQUENCE [LARGE SCALE GENOMIC DNA]</scope>
    <source>
        <strain evidence="3">585-1</strain>
    </source>
</reference>
<feature type="binding site" evidence="2">
    <location>
        <position position="67"/>
    </location>
    <ligand>
        <name>substrate</name>
    </ligand>
</feature>
<feature type="binding site" evidence="2">
    <location>
        <begin position="191"/>
        <end position="193"/>
    </location>
    <ligand>
        <name>substrate</name>
    </ligand>
</feature>
<dbReference type="Pfam" id="PF01255">
    <property type="entry name" value="Prenyltransf"/>
    <property type="match status" value="1"/>
</dbReference>
<evidence type="ECO:0000313" key="5">
    <source>
        <dbReference type="Proteomes" id="UP000032483"/>
    </source>
</evidence>
<accession>A0A0D8IY90</accession>
<comment type="similarity">
    <text evidence="2">Belongs to the UPP synthase family.</text>
</comment>
<keyword evidence="1 2" id="KW-0808">Transferase</keyword>
<dbReference type="SUPFAM" id="SSF64005">
    <property type="entry name" value="Undecaprenyl diphosphate synthase"/>
    <property type="match status" value="1"/>
</dbReference>
<feature type="binding site" evidence="2">
    <location>
        <position position="204"/>
    </location>
    <ligand>
        <name>Mg(2+)</name>
        <dbReference type="ChEBI" id="CHEBI:18420"/>
    </ligand>
</feature>
<dbReference type="EC" id="2.5.1.-" evidence="2"/>
<dbReference type="InterPro" id="IPR018520">
    <property type="entry name" value="UPP_synth-like_CS"/>
</dbReference>
<dbReference type="GO" id="GO:0000287">
    <property type="term" value="F:magnesium ion binding"/>
    <property type="evidence" value="ECO:0007669"/>
    <property type="project" value="UniProtKB-UniRule"/>
</dbReference>
<dbReference type="EMBL" id="WMZU01000039">
    <property type="protein sequence ID" value="MTS28851.1"/>
    <property type="molecule type" value="Genomic_DNA"/>
</dbReference>
<sequence length="237" mass="27079">MAHEPGFAKGLSIGIIMDGNGRWAKKRGLPRTAGHTRGAEVFRDIIRYCNELEVACVTFYAFSTENWSRPMEEVNGIMKLFGEYLIMAYDYQKENNRVVFLGDRTALPAKYQAQMNDIEEKTRGNTGTVLNVAVNYGGRQEIVRGMQILARRVQQGLLRPEDIDIETVSGVMYTAGQKDPDFILRPSGEHRLSNFMLWQASYAEFVDMDVLWPDFTRADLDRAIEEYNTRSRRFGGI</sequence>
<feature type="binding site" evidence="2">
    <location>
        <position position="35"/>
    </location>
    <ligand>
        <name>substrate</name>
    </ligand>
</feature>
<dbReference type="PROSITE" id="PS01066">
    <property type="entry name" value="UPP_SYNTHASE"/>
    <property type="match status" value="1"/>
</dbReference>
<comment type="caution">
    <text evidence="3">The sequence shown here is derived from an EMBL/GenBank/DDBJ whole genome shotgun (WGS) entry which is preliminary data.</text>
</comment>
<reference evidence="4 6" key="2">
    <citation type="journal article" date="2019" name="Nat. Med.">
        <title>A library of human gut bacterial isolates paired with longitudinal multiomics data enables mechanistic microbiome research.</title>
        <authorList>
            <person name="Poyet M."/>
            <person name="Groussin M."/>
            <person name="Gibbons S.M."/>
            <person name="Avila-Pacheco J."/>
            <person name="Jiang X."/>
            <person name="Kearney S.M."/>
            <person name="Perrotta A.R."/>
            <person name="Berdy B."/>
            <person name="Zhao S."/>
            <person name="Lieberman T.D."/>
            <person name="Swanson P.K."/>
            <person name="Smith M."/>
            <person name="Roesemann S."/>
            <person name="Alexander J.E."/>
            <person name="Rich S.A."/>
            <person name="Livny J."/>
            <person name="Vlamakis H."/>
            <person name="Clish C."/>
            <person name="Bullock K."/>
            <person name="Deik A."/>
            <person name="Scott J."/>
            <person name="Pierce K.A."/>
            <person name="Xavier R.J."/>
            <person name="Alm E.J."/>
        </authorList>
    </citation>
    <scope>NUCLEOTIDE SEQUENCE [LARGE SCALE GENOMIC DNA]</scope>
    <source>
        <strain evidence="4 6">BIOML-A4</strain>
    </source>
</reference>
<dbReference type="Gene3D" id="3.40.1180.10">
    <property type="entry name" value="Decaprenyl diphosphate synthase-like"/>
    <property type="match status" value="1"/>
</dbReference>
<feature type="binding site" evidence="2">
    <location>
        <begin position="63"/>
        <end position="65"/>
    </location>
    <ligand>
        <name>substrate</name>
    </ligand>
</feature>
<dbReference type="Proteomes" id="UP000472755">
    <property type="component" value="Unassembled WGS sequence"/>
</dbReference>
<comment type="subunit">
    <text evidence="2">Homodimer.</text>
</comment>
<evidence type="ECO:0000256" key="2">
    <source>
        <dbReference type="HAMAP-Rule" id="MF_01139"/>
    </source>
</evidence>